<dbReference type="Gene3D" id="3.30.70.1230">
    <property type="entry name" value="Nucleotide cyclase"/>
    <property type="match status" value="1"/>
</dbReference>
<dbReference type="PROSITE" id="PS50125">
    <property type="entry name" value="GUANYLATE_CYCLASE_2"/>
    <property type="match status" value="1"/>
</dbReference>
<dbReference type="GO" id="GO:0009190">
    <property type="term" value="P:cyclic nucleotide biosynthetic process"/>
    <property type="evidence" value="ECO:0007669"/>
    <property type="project" value="InterPro"/>
</dbReference>
<dbReference type="SUPFAM" id="SSF55073">
    <property type="entry name" value="Nucleotide cyclase"/>
    <property type="match status" value="1"/>
</dbReference>
<dbReference type="Pfam" id="PF18134">
    <property type="entry name" value="AGS_C"/>
    <property type="match status" value="1"/>
</dbReference>
<proteinExistence type="predicted"/>
<dbReference type="InterPro" id="IPR040511">
    <property type="entry name" value="AGS_C"/>
</dbReference>
<dbReference type="InterPro" id="IPR029787">
    <property type="entry name" value="Nucleotide_cyclase"/>
</dbReference>
<reference evidence="2 3" key="1">
    <citation type="submission" date="2018-07" db="EMBL/GenBank/DDBJ databases">
        <title>Leeuwenhoekiella genomics.</title>
        <authorList>
            <person name="Tahon G."/>
            <person name="Willems A."/>
        </authorList>
    </citation>
    <scope>NUCLEOTIDE SEQUENCE [LARGE SCALE GENOMIC DNA]</scope>
    <source>
        <strain evidence="2 3">R-50232</strain>
    </source>
</reference>
<accession>A0A4Q0NYL1</accession>
<gene>
    <name evidence="2" type="ORF">DSM04_101170</name>
</gene>
<dbReference type="EMBL" id="QOVI01000001">
    <property type="protein sequence ID" value="RXG17984.1"/>
    <property type="molecule type" value="Genomic_DNA"/>
</dbReference>
<feature type="domain" description="Guanylate cyclase" evidence="1">
    <location>
        <begin position="98"/>
        <end position="204"/>
    </location>
</feature>
<sequence length="453" mass="51876">MSLLNNYRTGLENILGRKTDLISKGLNGPYALLNESRKTFSSVPSIIEPDSKTILDFDSSQLEKFFGPNRYTFDSVKIGNHPDFNFLGENETLKHHCVSMFVDIKGSTRLQLKYSLEEVRIIKDTLLTLCINVVSHFGGHVHRLMGDAAFVQFVRKDQNPNDSVINALNAASVLCQVVSEDLSAAFESYGLDPIKIRVGIDYGSDDQVMWSHYGIANCNELTTTSIHTDLAAKLQHKAPVNSIRIGKNLIDAIEMKEEYFSTPTVVKNGLPQEDRYIIQSNELNYRHFDFSWKKYLKSFSFFRQNGNGKLEIIENQFELKASIYLPEEKSITIPYFENNNAIPKGYLIKYQLMWNGIIYHKKPQEKIIWEAYNSGKEAKDAKEEVHSFEDMYLNSTYCIAHAGYHGNHYLKCTIQRIHSQNIVLKFPIYVDDKEGIIDTLPALIREESKKLNQ</sequence>
<dbReference type="GO" id="GO:0035556">
    <property type="term" value="P:intracellular signal transduction"/>
    <property type="evidence" value="ECO:0007669"/>
    <property type="project" value="InterPro"/>
</dbReference>
<evidence type="ECO:0000259" key="1">
    <source>
        <dbReference type="PROSITE" id="PS50125"/>
    </source>
</evidence>
<organism evidence="2 3">
    <name type="scientific">Leeuwenhoekiella aestuarii</name>
    <dbReference type="NCBI Taxonomy" id="2249426"/>
    <lineage>
        <taxon>Bacteria</taxon>
        <taxon>Pseudomonadati</taxon>
        <taxon>Bacteroidota</taxon>
        <taxon>Flavobacteriia</taxon>
        <taxon>Flavobacteriales</taxon>
        <taxon>Flavobacteriaceae</taxon>
        <taxon>Leeuwenhoekiella</taxon>
    </lineage>
</organism>
<dbReference type="Proteomes" id="UP000289821">
    <property type="component" value="Unassembled WGS sequence"/>
</dbReference>
<dbReference type="InterPro" id="IPR001054">
    <property type="entry name" value="A/G_cyclase"/>
</dbReference>
<protein>
    <recommendedName>
        <fullName evidence="1">Guanylate cyclase domain-containing protein</fullName>
    </recommendedName>
</protein>
<dbReference type="RefSeq" id="WP_128759579.1">
    <property type="nucleotide sequence ID" value="NZ_QOVI01000001.1"/>
</dbReference>
<name>A0A4Q0NYL1_9FLAO</name>
<comment type="caution">
    <text evidence="2">The sequence shown here is derived from an EMBL/GenBank/DDBJ whole genome shotgun (WGS) entry which is preliminary data.</text>
</comment>
<evidence type="ECO:0000313" key="3">
    <source>
        <dbReference type="Proteomes" id="UP000289821"/>
    </source>
</evidence>
<dbReference type="GO" id="GO:0004016">
    <property type="term" value="F:adenylate cyclase activity"/>
    <property type="evidence" value="ECO:0007669"/>
    <property type="project" value="UniProtKB-ARBA"/>
</dbReference>
<dbReference type="AlphaFoldDB" id="A0A4Q0NYL1"/>
<evidence type="ECO:0000313" key="2">
    <source>
        <dbReference type="EMBL" id="RXG17984.1"/>
    </source>
</evidence>
<keyword evidence="3" id="KW-1185">Reference proteome</keyword>